<dbReference type="InterPro" id="IPR056227">
    <property type="entry name" value="TMD0_ABC"/>
</dbReference>
<keyword evidence="3" id="KW-1003">Cell membrane</keyword>
<comment type="caution">
    <text evidence="14">The sequence shown here is derived from an EMBL/GenBank/DDBJ whole genome shotgun (WGS) entry which is preliminary data.</text>
</comment>
<dbReference type="InterPro" id="IPR050173">
    <property type="entry name" value="ABC_transporter_C-like"/>
</dbReference>
<dbReference type="SUPFAM" id="SSF52540">
    <property type="entry name" value="P-loop containing nucleoside triphosphate hydrolases"/>
    <property type="match status" value="2"/>
</dbReference>
<dbReference type="Pfam" id="PF00664">
    <property type="entry name" value="ABC_membrane"/>
    <property type="match status" value="1"/>
</dbReference>
<dbReference type="InterPro" id="IPR027417">
    <property type="entry name" value="P-loop_NTPase"/>
</dbReference>
<dbReference type="SUPFAM" id="SSF90123">
    <property type="entry name" value="ABC transporter transmembrane region"/>
    <property type="match status" value="2"/>
</dbReference>
<evidence type="ECO:0000256" key="7">
    <source>
        <dbReference type="ARBA" id="ARBA00022989"/>
    </source>
</evidence>
<feature type="transmembrane region" description="Helical" evidence="11">
    <location>
        <begin position="312"/>
        <end position="330"/>
    </location>
</feature>
<dbReference type="Gene3D" id="3.40.50.300">
    <property type="entry name" value="P-loop containing nucleotide triphosphate hydrolases"/>
    <property type="match status" value="2"/>
</dbReference>
<dbReference type="FunFam" id="1.20.1560.10:FF:000066">
    <property type="entry name" value="ABC multidrug transporter (Eurofung)"/>
    <property type="match status" value="1"/>
</dbReference>
<dbReference type="InterPro" id="IPR011527">
    <property type="entry name" value="ABC1_TM_dom"/>
</dbReference>
<dbReference type="PROSITE" id="PS00211">
    <property type="entry name" value="ABC_TRANSPORTER_1"/>
    <property type="match status" value="2"/>
</dbReference>
<evidence type="ECO:0000256" key="2">
    <source>
        <dbReference type="ARBA" id="ARBA00022448"/>
    </source>
</evidence>
<evidence type="ECO:0000256" key="3">
    <source>
        <dbReference type="ARBA" id="ARBA00022475"/>
    </source>
</evidence>
<dbReference type="CDD" id="cd18580">
    <property type="entry name" value="ABC_6TM_ABCC_D2"/>
    <property type="match status" value="1"/>
</dbReference>
<evidence type="ECO:0000259" key="13">
    <source>
        <dbReference type="PROSITE" id="PS50929"/>
    </source>
</evidence>
<keyword evidence="6" id="KW-0067">ATP-binding</keyword>
<dbReference type="InParanoid" id="A0A151GHJ9"/>
<feature type="region of interest" description="Disordered" evidence="10">
    <location>
        <begin position="1"/>
        <end position="56"/>
    </location>
</feature>
<reference evidence="14 15" key="1">
    <citation type="journal article" date="2016" name="Sci. Rep.">
        <title>Insights into Adaptations to a Near-Obligate Nematode Endoparasitic Lifestyle from the Finished Genome of Drechmeria coniospora.</title>
        <authorList>
            <person name="Zhang L."/>
            <person name="Zhou Z."/>
            <person name="Guo Q."/>
            <person name="Fokkens L."/>
            <person name="Miskei M."/>
            <person name="Pocsi I."/>
            <person name="Zhang W."/>
            <person name="Chen M."/>
            <person name="Wang L."/>
            <person name="Sun Y."/>
            <person name="Donzelli B.G."/>
            <person name="Gibson D.M."/>
            <person name="Nelson D.R."/>
            <person name="Luo J.G."/>
            <person name="Rep M."/>
            <person name="Liu H."/>
            <person name="Yang S."/>
            <person name="Wang J."/>
            <person name="Krasnoff S.B."/>
            <person name="Xu Y."/>
            <person name="Molnar I."/>
            <person name="Lin M."/>
        </authorList>
    </citation>
    <scope>NUCLEOTIDE SEQUENCE [LARGE SCALE GENOMIC DNA]</scope>
    <source>
        <strain evidence="14 15">ARSEF 6962</strain>
    </source>
</reference>
<dbReference type="Pfam" id="PF24357">
    <property type="entry name" value="TMD0_ABC"/>
    <property type="match status" value="1"/>
</dbReference>
<proteinExistence type="predicted"/>
<dbReference type="PROSITE" id="PS50929">
    <property type="entry name" value="ABC_TM1F"/>
    <property type="match status" value="2"/>
</dbReference>
<feature type="transmembrane region" description="Helical" evidence="11">
    <location>
        <begin position="1199"/>
        <end position="1216"/>
    </location>
</feature>
<dbReference type="GO" id="GO:0140359">
    <property type="term" value="F:ABC-type transporter activity"/>
    <property type="evidence" value="ECO:0007669"/>
    <property type="project" value="InterPro"/>
</dbReference>
<protein>
    <submittedName>
        <fullName evidence="14">ABC transporter</fullName>
    </submittedName>
</protein>
<evidence type="ECO:0000256" key="9">
    <source>
        <dbReference type="ARBA" id="ARBA00023180"/>
    </source>
</evidence>
<feature type="domain" description="ABC transporter" evidence="12">
    <location>
        <begin position="1374"/>
        <end position="1603"/>
    </location>
</feature>
<dbReference type="GeneID" id="63716164"/>
<dbReference type="Pfam" id="PF00005">
    <property type="entry name" value="ABC_tran"/>
    <property type="match status" value="2"/>
</dbReference>
<dbReference type="InterPro" id="IPR044726">
    <property type="entry name" value="ABCC_6TM_D2"/>
</dbReference>
<dbReference type="GO" id="GO:0016887">
    <property type="term" value="F:ATP hydrolysis activity"/>
    <property type="evidence" value="ECO:0007669"/>
    <property type="project" value="InterPro"/>
</dbReference>
<evidence type="ECO:0000256" key="8">
    <source>
        <dbReference type="ARBA" id="ARBA00023136"/>
    </source>
</evidence>
<dbReference type="InterPro" id="IPR044746">
    <property type="entry name" value="ABCC_6TM_D1"/>
</dbReference>
<feature type="transmembrane region" description="Helical" evidence="11">
    <location>
        <begin position="563"/>
        <end position="584"/>
    </location>
</feature>
<evidence type="ECO:0000256" key="1">
    <source>
        <dbReference type="ARBA" id="ARBA00004651"/>
    </source>
</evidence>
<dbReference type="SMART" id="SM00382">
    <property type="entry name" value="AAA"/>
    <property type="match status" value="2"/>
</dbReference>
<dbReference type="InterPro" id="IPR036640">
    <property type="entry name" value="ABC1_TM_sf"/>
</dbReference>
<dbReference type="CDD" id="cd18579">
    <property type="entry name" value="ABC_6TM_ABCC_D1"/>
    <property type="match status" value="1"/>
</dbReference>
<dbReference type="PROSITE" id="PS50893">
    <property type="entry name" value="ABC_TRANSPORTER_2"/>
    <property type="match status" value="2"/>
</dbReference>
<dbReference type="CDD" id="cd03244">
    <property type="entry name" value="ABCC_MRP_domain2"/>
    <property type="match status" value="1"/>
</dbReference>
<sequence>MDDENHDGSIQLNPVARRSVGPHDGLPTTRAAQHEKEPEQEQEPEQEDNIKDDTTTTTCLSRKRRFVLEKHELWRCRDSGRPPPASRLPCVGAHHVPTGFELASSFAFRLPLPFLHGRPRRRRWPGQISRPSAIPNRHFFALPPSTDLHERMADLGPPCSTAVEDVFGPTVASSCLGGFDFTLLFEESILTLPALGIALAWSLLRFRDLFREPAKVRASWLLPLKLALYVIYVILQVVLLALWIARGVTSTRLTVACVALTIAGFVVLAGLSSLEHARSVRPSTLLTLYLGISLLLDMARTRTLFHIAGGETVSGIFLTAFIIKLFLFAAEVTEKRSMLREKWQNASPEDTGGIANRSLFLWLNYIFVKGYRTLLTVDVLTPLDAEILEASDATVLSERWEKTEKTSDHTLILTYLKHYKWPILAGVLPRLAYTGFSFSQPFLIERVLDFTAEEPNENKTKIACSLVGAYAISYIGLSVSPPISPDSSSHLSQHKTYRLLTLYRGSLITMIFEKTLRIDSEAEENAEAITLMSADIDRIGSCMSMIHELYCGFLEAGIALWLLYRYLGVAVVAPIIWIISAIPLPRSRRPFRPPAYPVPVCLFLGMPIAKAAGNAQTPWLEAIEVRLSATAKALGSMKAIKMTGLADIVSTKIADLRLSEIRASLRHRVLDIGVFVTYFSSSALAPVFGFATYSILARANDSEPLTEGTAFAALSVFELLNQPMMFAIDGYEHLQTVINSFRRIQEYLLSKERDDYRIIGSSSSTSSSIMLEKDLDEKSPAVTAVASSVDASEFVVSVKDGSTGYEEEGTPILKDLNLQIPHDQMTVIFGPVGSGKSTLLKYILGEMPHVSGSISTSFTKAAYTPQRPWSTWGTVQSNIVGMSPWDKKWYDTVIAACALLADLDELPDGDQTHTGTQGSRLSGGQQMRVSLARALYSRNSVMVFDDVLSGLDRATERHILDAVFSPGGLIQQINATVIMATNSANHLNFADHLVFLNADGEVVKQGPRAVVAMDDEDIEKLASQPQTRTVREEPELSEEVQEALQEIELLENPVEEPGIVRNAGDMRIYAYYAKNAGWGLISLYLAACATFVFGVTFPSIWLQWWTNSNAQHPNERLGYWLGVFAALAGLTILGCALADCASTSFLTSTNAGTTVNRFSQDLELIDNDLPQAIDQTIFQFMSAIVALVFVFMGSGYVSAAIPLCILCLVVVQFYYLRTSRQLRLLDIEAKAPLFSQFLETVNGVACIRAYGWSHSYLERNTRALNISQKPYYLMWCIQRWLTLVLDLFNAGVAILLVGIATNIQSGNTAFLGVALYNLVTFSSGLQTLVTEWTQVETALGAISRIRSFVMNVKDENLPHEDGEVDESWPEKGAIAISGISASYDSSEEPVLKEISFDIKAGEKVAICGRTGRRSSLVSTLLRMLDVDSGKICIDGVDISTIPRQVVRARLNTLPQEPFFLHGSVRENLDFAETASDERIEEVLRTVGLWEIIESRGGLDEDLDDTLSQGQRQLFCLARAMIKPGNILIMDEATSSVDSETDELMQRVVRDEFKGRTLLAIAHKLQTVLDFDRIVLLDKGRIVEMGNPQELLKQEGSAFRTLYESLDHEGDREDESE</sequence>
<dbReference type="FunFam" id="3.40.50.300:FF:000838">
    <property type="entry name" value="ABC multidrug transporter (Eurofung)"/>
    <property type="match status" value="1"/>
</dbReference>
<keyword evidence="7 11" id="KW-1133">Transmembrane helix</keyword>
<feature type="domain" description="ABC transporter" evidence="12">
    <location>
        <begin position="796"/>
        <end position="1023"/>
    </location>
</feature>
<evidence type="ECO:0000313" key="14">
    <source>
        <dbReference type="EMBL" id="KYK56521.1"/>
    </source>
</evidence>
<keyword evidence="2" id="KW-0813">Transport</keyword>
<dbReference type="InterPro" id="IPR003439">
    <property type="entry name" value="ABC_transporter-like_ATP-bd"/>
</dbReference>
<dbReference type="InterPro" id="IPR017871">
    <property type="entry name" value="ABC_transporter-like_CS"/>
</dbReference>
<dbReference type="PANTHER" id="PTHR24223">
    <property type="entry name" value="ATP-BINDING CASSETTE SUB-FAMILY C"/>
    <property type="match status" value="1"/>
</dbReference>
<organism evidence="14 15">
    <name type="scientific">Drechmeria coniospora</name>
    <name type="common">Nematophagous fungus</name>
    <name type="synonym">Meria coniospora</name>
    <dbReference type="NCBI Taxonomy" id="98403"/>
    <lineage>
        <taxon>Eukaryota</taxon>
        <taxon>Fungi</taxon>
        <taxon>Dikarya</taxon>
        <taxon>Ascomycota</taxon>
        <taxon>Pezizomycotina</taxon>
        <taxon>Sordariomycetes</taxon>
        <taxon>Hypocreomycetidae</taxon>
        <taxon>Hypocreales</taxon>
        <taxon>Ophiocordycipitaceae</taxon>
        <taxon>Drechmeria</taxon>
    </lineage>
</organism>
<dbReference type="GO" id="GO:0005524">
    <property type="term" value="F:ATP binding"/>
    <property type="evidence" value="ECO:0007669"/>
    <property type="project" value="UniProtKB-KW"/>
</dbReference>
<feature type="transmembrane region" description="Helical" evidence="11">
    <location>
        <begin position="226"/>
        <end position="245"/>
    </location>
</feature>
<evidence type="ECO:0000256" key="6">
    <source>
        <dbReference type="ARBA" id="ARBA00022840"/>
    </source>
</evidence>
<evidence type="ECO:0000313" key="15">
    <source>
        <dbReference type="Proteomes" id="UP000076580"/>
    </source>
</evidence>
<dbReference type="Proteomes" id="UP000076580">
    <property type="component" value="Chromosome 02"/>
</dbReference>
<evidence type="ECO:0000259" key="12">
    <source>
        <dbReference type="PROSITE" id="PS50893"/>
    </source>
</evidence>
<evidence type="ECO:0000256" key="5">
    <source>
        <dbReference type="ARBA" id="ARBA00022741"/>
    </source>
</evidence>
<feature type="transmembrane region" description="Helical" evidence="11">
    <location>
        <begin position="1076"/>
        <end position="1097"/>
    </location>
</feature>
<dbReference type="RefSeq" id="XP_040655873.1">
    <property type="nucleotide sequence ID" value="XM_040800840.1"/>
</dbReference>
<keyword evidence="8 11" id="KW-0472">Membrane</keyword>
<evidence type="ECO:0000256" key="10">
    <source>
        <dbReference type="SAM" id="MobiDB-lite"/>
    </source>
</evidence>
<name>A0A151GHJ9_DRECN</name>
<feature type="transmembrane region" description="Helical" evidence="11">
    <location>
        <begin position="672"/>
        <end position="696"/>
    </location>
</feature>
<dbReference type="Gene3D" id="1.20.1560.10">
    <property type="entry name" value="ABC transporter type 1, transmembrane domain"/>
    <property type="match status" value="2"/>
</dbReference>
<feature type="transmembrane region" description="Helical" evidence="11">
    <location>
        <begin position="189"/>
        <end position="206"/>
    </location>
</feature>
<keyword evidence="4 11" id="KW-0812">Transmembrane</keyword>
<keyword evidence="15" id="KW-1185">Reference proteome</keyword>
<feature type="transmembrane region" description="Helical" evidence="11">
    <location>
        <begin position="1280"/>
        <end position="1300"/>
    </location>
</feature>
<evidence type="ECO:0000256" key="4">
    <source>
        <dbReference type="ARBA" id="ARBA00022692"/>
    </source>
</evidence>
<keyword evidence="5" id="KW-0547">Nucleotide-binding</keyword>
<dbReference type="PANTHER" id="PTHR24223:SF399">
    <property type="entry name" value="ABC TRANSPORTER ATNG"/>
    <property type="match status" value="1"/>
</dbReference>
<accession>A0A151GHJ9</accession>
<feature type="domain" description="ABC transmembrane type-1" evidence="13">
    <location>
        <begin position="1141"/>
        <end position="1337"/>
    </location>
</feature>
<feature type="domain" description="ABC transmembrane type-1" evidence="13">
    <location>
        <begin position="431"/>
        <end position="736"/>
    </location>
</feature>
<dbReference type="EMBL" id="LAYC01000002">
    <property type="protein sequence ID" value="KYK56521.1"/>
    <property type="molecule type" value="Genomic_DNA"/>
</dbReference>
<dbReference type="STRING" id="98403.A0A151GHJ9"/>
<evidence type="ECO:0000256" key="11">
    <source>
        <dbReference type="SAM" id="Phobius"/>
    </source>
</evidence>
<keyword evidence="9" id="KW-0325">Glycoprotein</keyword>
<feature type="transmembrane region" description="Helical" evidence="11">
    <location>
        <begin position="1117"/>
        <end position="1138"/>
    </location>
</feature>
<feature type="transmembrane region" description="Helical" evidence="11">
    <location>
        <begin position="251"/>
        <end position="271"/>
    </location>
</feature>
<dbReference type="GO" id="GO:0005886">
    <property type="term" value="C:plasma membrane"/>
    <property type="evidence" value="ECO:0007669"/>
    <property type="project" value="UniProtKB-SubCell"/>
</dbReference>
<gene>
    <name evidence="14" type="ORF">DCS_03521</name>
</gene>
<comment type="subcellular location">
    <subcellularLocation>
        <location evidence="1">Cell membrane</location>
        <topology evidence="1">Multi-pass membrane protein</topology>
    </subcellularLocation>
</comment>
<dbReference type="InterPro" id="IPR003593">
    <property type="entry name" value="AAA+_ATPase"/>
</dbReference>